<dbReference type="GO" id="GO:0000294">
    <property type="term" value="P:nuclear-transcribed mRNA catabolic process, RNase MRP-dependent"/>
    <property type="evidence" value="ECO:0007669"/>
    <property type="project" value="TreeGrafter"/>
</dbReference>
<organism evidence="3 4">
    <name type="scientific">Chaetomium fimeti</name>
    <dbReference type="NCBI Taxonomy" id="1854472"/>
    <lineage>
        <taxon>Eukaryota</taxon>
        <taxon>Fungi</taxon>
        <taxon>Dikarya</taxon>
        <taxon>Ascomycota</taxon>
        <taxon>Pezizomycotina</taxon>
        <taxon>Sordariomycetes</taxon>
        <taxon>Sordariomycetidae</taxon>
        <taxon>Sordariales</taxon>
        <taxon>Chaetomiaceae</taxon>
        <taxon>Chaetomium</taxon>
    </lineage>
</organism>
<protein>
    <recommendedName>
        <fullName evidence="2">Ribonucleases P/MRP subunit Pop8-like domain-containing protein</fullName>
    </recommendedName>
</protein>
<keyword evidence="4" id="KW-1185">Reference proteome</keyword>
<sequence>MDIDSPTPQNDLTTTTTTNPNPNAHPTSTPSQTQTQPSTSHTHTRTLTTLTLKTPPSAYAHLSLTNPTLTTTTTTTNNSTTTTTNAPDILQLRAHLTTALRQFLGDTGAAIPIDFLAVRGGEAWVRVPREDLGAFVGAVTAFAGAGEEMMSTEGEGAGMVVRVVASGDWLGSLVGKGGEGRVWGGRG</sequence>
<reference evidence="3" key="2">
    <citation type="submission" date="2023-06" db="EMBL/GenBank/DDBJ databases">
        <authorList>
            <consortium name="Lawrence Berkeley National Laboratory"/>
            <person name="Haridas S."/>
            <person name="Hensen N."/>
            <person name="Bonometti L."/>
            <person name="Westerberg I."/>
            <person name="Brannstrom I.O."/>
            <person name="Guillou S."/>
            <person name="Cros-Aarteil S."/>
            <person name="Calhoun S."/>
            <person name="Kuo A."/>
            <person name="Mondo S."/>
            <person name="Pangilinan J."/>
            <person name="Riley R."/>
            <person name="Labutti K."/>
            <person name="Andreopoulos B."/>
            <person name="Lipzen A."/>
            <person name="Chen C."/>
            <person name="Yanf M."/>
            <person name="Daum C."/>
            <person name="Ng V."/>
            <person name="Clum A."/>
            <person name="Steindorff A."/>
            <person name="Ohm R."/>
            <person name="Martin F."/>
            <person name="Silar P."/>
            <person name="Natvig D."/>
            <person name="Lalanne C."/>
            <person name="Gautier V."/>
            <person name="Ament-Velasquez S.L."/>
            <person name="Kruys A."/>
            <person name="Hutchinson M.I."/>
            <person name="Powell A.J."/>
            <person name="Barry K."/>
            <person name="Miller A.N."/>
            <person name="Grigoriev I.V."/>
            <person name="Debuchy R."/>
            <person name="Gladieux P."/>
            <person name="Thoren M.H."/>
            <person name="Johannesson H."/>
        </authorList>
    </citation>
    <scope>NUCLEOTIDE SEQUENCE</scope>
    <source>
        <strain evidence="3">CBS 168.71</strain>
    </source>
</reference>
<dbReference type="AlphaFoldDB" id="A0AAE0HJS5"/>
<dbReference type="PANTHER" id="PTHR28173">
    <property type="entry name" value="RIBONUCLEASES P/MRP PROTEIN SUBUNIT POP8"/>
    <property type="match status" value="1"/>
</dbReference>
<feature type="domain" description="Ribonucleases P/MRP subunit Pop8-like" evidence="2">
    <location>
        <begin position="59"/>
        <end position="142"/>
    </location>
</feature>
<dbReference type="GO" id="GO:0004526">
    <property type="term" value="F:ribonuclease P activity"/>
    <property type="evidence" value="ECO:0007669"/>
    <property type="project" value="TreeGrafter"/>
</dbReference>
<dbReference type="GO" id="GO:0000171">
    <property type="term" value="F:ribonuclease MRP activity"/>
    <property type="evidence" value="ECO:0007669"/>
    <property type="project" value="TreeGrafter"/>
</dbReference>
<evidence type="ECO:0000259" key="2">
    <source>
        <dbReference type="Pfam" id="PF20976"/>
    </source>
</evidence>
<evidence type="ECO:0000313" key="3">
    <source>
        <dbReference type="EMBL" id="KAK3297539.1"/>
    </source>
</evidence>
<proteinExistence type="predicted"/>
<gene>
    <name evidence="3" type="ORF">B0H64DRAFT_457756</name>
</gene>
<dbReference type="PANTHER" id="PTHR28173:SF1">
    <property type="entry name" value="RIBONUCLEASES P_MRP PROTEIN SUBUNIT POP8"/>
    <property type="match status" value="1"/>
</dbReference>
<dbReference type="GO" id="GO:0034965">
    <property type="term" value="P:intronic box C/D snoRNA processing"/>
    <property type="evidence" value="ECO:0007669"/>
    <property type="project" value="TreeGrafter"/>
</dbReference>
<accession>A0AAE0HJS5</accession>
<evidence type="ECO:0000313" key="4">
    <source>
        <dbReference type="Proteomes" id="UP001278766"/>
    </source>
</evidence>
<dbReference type="InterPro" id="IPR049128">
    <property type="entry name" value="Pop8-like_dom"/>
</dbReference>
<dbReference type="GeneID" id="87844341"/>
<evidence type="ECO:0000256" key="1">
    <source>
        <dbReference type="SAM" id="MobiDB-lite"/>
    </source>
</evidence>
<name>A0AAE0HJS5_9PEZI</name>
<dbReference type="EMBL" id="JAUEPN010000003">
    <property type="protein sequence ID" value="KAK3297539.1"/>
    <property type="molecule type" value="Genomic_DNA"/>
</dbReference>
<dbReference type="InterPro" id="IPR020347">
    <property type="entry name" value="Pop8"/>
</dbReference>
<dbReference type="GO" id="GO:0008033">
    <property type="term" value="P:tRNA processing"/>
    <property type="evidence" value="ECO:0007669"/>
    <property type="project" value="InterPro"/>
</dbReference>
<feature type="region of interest" description="Disordered" evidence="1">
    <location>
        <begin position="1"/>
        <end position="84"/>
    </location>
</feature>
<dbReference type="Proteomes" id="UP001278766">
    <property type="component" value="Unassembled WGS sequence"/>
</dbReference>
<dbReference type="GO" id="GO:0000172">
    <property type="term" value="C:ribonuclease MRP complex"/>
    <property type="evidence" value="ECO:0007669"/>
    <property type="project" value="InterPro"/>
</dbReference>
<comment type="caution">
    <text evidence="3">The sequence shown here is derived from an EMBL/GenBank/DDBJ whole genome shotgun (WGS) entry which is preliminary data.</text>
</comment>
<reference evidence="3" key="1">
    <citation type="journal article" date="2023" name="Mol. Phylogenet. Evol.">
        <title>Genome-scale phylogeny and comparative genomics of the fungal order Sordariales.</title>
        <authorList>
            <person name="Hensen N."/>
            <person name="Bonometti L."/>
            <person name="Westerberg I."/>
            <person name="Brannstrom I.O."/>
            <person name="Guillou S."/>
            <person name="Cros-Aarteil S."/>
            <person name="Calhoun S."/>
            <person name="Haridas S."/>
            <person name="Kuo A."/>
            <person name="Mondo S."/>
            <person name="Pangilinan J."/>
            <person name="Riley R."/>
            <person name="LaButti K."/>
            <person name="Andreopoulos B."/>
            <person name="Lipzen A."/>
            <person name="Chen C."/>
            <person name="Yan M."/>
            <person name="Daum C."/>
            <person name="Ng V."/>
            <person name="Clum A."/>
            <person name="Steindorff A."/>
            <person name="Ohm R.A."/>
            <person name="Martin F."/>
            <person name="Silar P."/>
            <person name="Natvig D.O."/>
            <person name="Lalanne C."/>
            <person name="Gautier V."/>
            <person name="Ament-Velasquez S.L."/>
            <person name="Kruys A."/>
            <person name="Hutchinson M.I."/>
            <person name="Powell A.J."/>
            <person name="Barry K."/>
            <person name="Miller A.N."/>
            <person name="Grigoriev I.V."/>
            <person name="Debuchy R."/>
            <person name="Gladieux P."/>
            <person name="Hiltunen Thoren M."/>
            <person name="Johannesson H."/>
        </authorList>
    </citation>
    <scope>NUCLEOTIDE SEQUENCE</scope>
    <source>
        <strain evidence="3">CBS 168.71</strain>
    </source>
</reference>
<dbReference type="GO" id="GO:0005655">
    <property type="term" value="C:nucleolar ribonuclease P complex"/>
    <property type="evidence" value="ECO:0007669"/>
    <property type="project" value="InterPro"/>
</dbReference>
<dbReference type="Pfam" id="PF20976">
    <property type="entry name" value="Pop8"/>
    <property type="match status" value="1"/>
</dbReference>
<dbReference type="RefSeq" id="XP_062661053.1">
    <property type="nucleotide sequence ID" value="XM_062807393.1"/>
</dbReference>